<accession>A0A8S5LRL6</accession>
<reference evidence="1" key="1">
    <citation type="journal article" date="2021" name="Proc. Natl. Acad. Sci. U.S.A.">
        <title>A Catalog of Tens of Thousands of Viruses from Human Metagenomes Reveals Hidden Associations with Chronic Diseases.</title>
        <authorList>
            <person name="Tisza M.J."/>
            <person name="Buck C.B."/>
        </authorList>
    </citation>
    <scope>NUCLEOTIDE SEQUENCE</scope>
    <source>
        <strain evidence="1">Ct7EW56</strain>
    </source>
</reference>
<proteinExistence type="predicted"/>
<sequence>MNCFQRLCLWHITRLPKETRLSSRNKQGLSR</sequence>
<evidence type="ECO:0000313" key="1">
    <source>
        <dbReference type="EMBL" id="DAD72685.1"/>
    </source>
</evidence>
<name>A0A8S5LRL6_9CAUD</name>
<protein>
    <submittedName>
        <fullName evidence="1">Uncharacterized protein</fullName>
    </submittedName>
</protein>
<dbReference type="EMBL" id="BK015904">
    <property type="protein sequence ID" value="DAD72685.1"/>
    <property type="molecule type" value="Genomic_DNA"/>
</dbReference>
<organism evidence="1">
    <name type="scientific">Siphoviridae sp. ct7EW56</name>
    <dbReference type="NCBI Taxonomy" id="2827562"/>
    <lineage>
        <taxon>Viruses</taxon>
        <taxon>Duplodnaviria</taxon>
        <taxon>Heunggongvirae</taxon>
        <taxon>Uroviricota</taxon>
        <taxon>Caudoviricetes</taxon>
    </lineage>
</organism>